<accession>A0A254PZ57</accession>
<evidence type="ECO:0000256" key="3">
    <source>
        <dbReference type="ARBA" id="ARBA00022578"/>
    </source>
</evidence>
<dbReference type="GO" id="GO:0006310">
    <property type="term" value="P:DNA recombination"/>
    <property type="evidence" value="ECO:0007669"/>
    <property type="project" value="UniProtKB-KW"/>
</dbReference>
<dbReference type="NCBIfam" id="NF040570">
    <property type="entry name" value="guided_TnpB"/>
    <property type="match status" value="1"/>
</dbReference>
<evidence type="ECO:0000256" key="4">
    <source>
        <dbReference type="ARBA" id="ARBA00023125"/>
    </source>
</evidence>
<evidence type="ECO:0000259" key="7">
    <source>
        <dbReference type="Pfam" id="PF07282"/>
    </source>
</evidence>
<gene>
    <name evidence="8" type="ORF">CBI30_05145</name>
</gene>
<dbReference type="PANTHER" id="PTHR30405">
    <property type="entry name" value="TRANSPOSASE"/>
    <property type="match status" value="1"/>
</dbReference>
<comment type="caution">
    <text evidence="8">The sequence shown here is derived from an EMBL/GenBank/DDBJ whole genome shotgun (WGS) entry which is preliminary data.</text>
</comment>
<feature type="domain" description="Cas12f1-like TNB" evidence="7">
    <location>
        <begin position="272"/>
        <end position="343"/>
    </location>
</feature>
<keyword evidence="9" id="KW-1185">Reference proteome</keyword>
<evidence type="ECO:0000313" key="9">
    <source>
        <dbReference type="Proteomes" id="UP000198104"/>
    </source>
</evidence>
<dbReference type="Proteomes" id="UP000198104">
    <property type="component" value="Unassembled WGS sequence"/>
</dbReference>
<dbReference type="PANTHER" id="PTHR30405:SF11">
    <property type="entry name" value="RNA-GUIDED DNA ENDONUCLEASE RV2885C-RELATED"/>
    <property type="match status" value="1"/>
</dbReference>
<comment type="similarity">
    <text evidence="2">In the N-terminal section; belongs to the transposase 2 family.</text>
</comment>
<dbReference type="AlphaFoldDB" id="A0A254PZ57"/>
<keyword evidence="3" id="KW-0815">Transposition</keyword>
<dbReference type="InterPro" id="IPR051399">
    <property type="entry name" value="RNA-guided_DNA_endo/Transpos"/>
</dbReference>
<dbReference type="InterPro" id="IPR010095">
    <property type="entry name" value="Cas12f1-like_TNB"/>
</dbReference>
<keyword evidence="5" id="KW-0233">DNA recombination</keyword>
<feature type="domain" description="Probable transposase IS891/IS1136/IS1341" evidence="6">
    <location>
        <begin position="162"/>
        <end position="257"/>
    </location>
</feature>
<sequence length="367" mass="41075">MSGSTPIVTRTLRLRIKDKHAKVLNTLARETNFVWNFCNELSLRHTQRTGKFMSGYDLQKYTAGACKEGLLLNSATVQMIGHELATRRKQFKKVKLSWRKSNGSRRSLGWIPFRHDCISYRGGQIRYAGYKFNIWDSYGLADYELGSGTFSEDSRGHWYFNTTVKVEKKPNTATQSIGIDLGLKECAVTSDGQRLVGRHYRKLEQSLGMAQRANKKSLVKALHAKIKNRRKDELHKFSTMLTQHYGAIFVGNVSSSKLIKTKMAKSTLDAGWSSLKTMLEYKSDHAGVVYEVIDEAFTTQTCSCCGSIAVSSPKGRAGLGIREWTCSDCGSVNDRDLNAARNILARGHSRLALGIPFPFAVISCFST</sequence>
<comment type="similarity">
    <text evidence="1">In the C-terminal section; belongs to the transposase 35 family.</text>
</comment>
<evidence type="ECO:0000259" key="6">
    <source>
        <dbReference type="Pfam" id="PF01385"/>
    </source>
</evidence>
<dbReference type="GO" id="GO:0003677">
    <property type="term" value="F:DNA binding"/>
    <property type="evidence" value="ECO:0007669"/>
    <property type="project" value="UniProtKB-KW"/>
</dbReference>
<evidence type="ECO:0000313" key="8">
    <source>
        <dbReference type="EMBL" id="OWS71839.1"/>
    </source>
</evidence>
<reference evidence="8 9" key="1">
    <citation type="submission" date="2017-05" db="EMBL/GenBank/DDBJ databases">
        <title>Polynucleobacter sp. MWH-K35W1 isolated from the permanently anoxic monimolimnion of a meromictic lake.</title>
        <authorList>
            <person name="Hahn M.W."/>
        </authorList>
    </citation>
    <scope>NUCLEOTIDE SEQUENCE [LARGE SCALE GENOMIC DNA]</scope>
    <source>
        <strain evidence="8 9">MWH-K35W1</strain>
    </source>
</reference>
<dbReference type="EMBL" id="NGUO01000008">
    <property type="protein sequence ID" value="OWS71839.1"/>
    <property type="molecule type" value="Genomic_DNA"/>
</dbReference>
<evidence type="ECO:0000256" key="2">
    <source>
        <dbReference type="ARBA" id="ARBA00011044"/>
    </source>
</evidence>
<organism evidence="8 9">
    <name type="scientific">Polynucleobacter aenigmaticus</name>
    <dbReference type="NCBI Taxonomy" id="1743164"/>
    <lineage>
        <taxon>Bacteria</taxon>
        <taxon>Pseudomonadati</taxon>
        <taxon>Pseudomonadota</taxon>
        <taxon>Betaproteobacteria</taxon>
        <taxon>Burkholderiales</taxon>
        <taxon>Burkholderiaceae</taxon>
        <taxon>Polynucleobacter</taxon>
    </lineage>
</organism>
<keyword evidence="4" id="KW-0238">DNA-binding</keyword>
<dbReference type="Pfam" id="PF07282">
    <property type="entry name" value="Cas12f1-like_TNB"/>
    <property type="match status" value="1"/>
</dbReference>
<dbReference type="GO" id="GO:0032196">
    <property type="term" value="P:transposition"/>
    <property type="evidence" value="ECO:0007669"/>
    <property type="project" value="UniProtKB-KW"/>
</dbReference>
<name>A0A254PZ57_9BURK</name>
<dbReference type="InterPro" id="IPR001959">
    <property type="entry name" value="Transposase"/>
</dbReference>
<evidence type="ECO:0000256" key="5">
    <source>
        <dbReference type="ARBA" id="ARBA00023172"/>
    </source>
</evidence>
<evidence type="ECO:0000256" key="1">
    <source>
        <dbReference type="ARBA" id="ARBA00008761"/>
    </source>
</evidence>
<proteinExistence type="inferred from homology"/>
<dbReference type="Pfam" id="PF01385">
    <property type="entry name" value="OrfB_IS605"/>
    <property type="match status" value="1"/>
</dbReference>
<dbReference type="OrthoDB" id="8596653at2"/>
<dbReference type="RefSeq" id="WP_088527241.1">
    <property type="nucleotide sequence ID" value="NZ_NGUO01000008.1"/>
</dbReference>
<protein>
    <submittedName>
        <fullName evidence="8">Transposase</fullName>
    </submittedName>
</protein>